<comment type="caution">
    <text evidence="2">The sequence shown here is derived from an EMBL/GenBank/DDBJ whole genome shotgun (WGS) entry which is preliminary data.</text>
</comment>
<evidence type="ECO:0000259" key="1">
    <source>
        <dbReference type="Pfam" id="PF20546"/>
    </source>
</evidence>
<organism evidence="2 3">
    <name type="scientific">Paenibacillus haidiansis</name>
    <dbReference type="NCBI Taxonomy" id="1574488"/>
    <lineage>
        <taxon>Bacteria</taxon>
        <taxon>Bacillati</taxon>
        <taxon>Bacillota</taxon>
        <taxon>Bacilli</taxon>
        <taxon>Bacillales</taxon>
        <taxon>Paenibacillaceae</taxon>
        <taxon>Paenibacillus</taxon>
    </lineage>
</organism>
<accession>A0ABU7VWV7</accession>
<keyword evidence="3" id="KW-1185">Reference proteome</keyword>
<reference evidence="2 3" key="1">
    <citation type="submission" date="2024-02" db="EMBL/GenBank/DDBJ databases">
        <title>A nitrogen-fixing paenibacillus bacterium.</title>
        <authorList>
            <person name="Zhang W.L."/>
            <person name="Chen S.F."/>
        </authorList>
    </citation>
    <scope>NUCLEOTIDE SEQUENCE [LARGE SCALE GENOMIC DNA]</scope>
    <source>
        <strain evidence="2 3">M1</strain>
    </source>
</reference>
<name>A0ABU7VWV7_9BACL</name>
<dbReference type="EMBL" id="JAZHPZ010000010">
    <property type="protein sequence ID" value="MEF2967758.1"/>
    <property type="molecule type" value="Genomic_DNA"/>
</dbReference>
<sequence length="78" mass="9191">MPEMRAPLRSGTGTGGGIVGYPLDRLYEEVAFLTYYTHWEYKTVLSLEHFERERWCKEVSKINQQLNGDENNKDFFEV</sequence>
<dbReference type="Proteomes" id="UP001306950">
    <property type="component" value="Unassembled WGS sequence"/>
</dbReference>
<evidence type="ECO:0000313" key="3">
    <source>
        <dbReference type="Proteomes" id="UP001306950"/>
    </source>
</evidence>
<dbReference type="RefSeq" id="WP_331847976.1">
    <property type="nucleotide sequence ID" value="NZ_JAZHPZ010000010.1"/>
</dbReference>
<evidence type="ECO:0000313" key="2">
    <source>
        <dbReference type="EMBL" id="MEF2967758.1"/>
    </source>
</evidence>
<dbReference type="InterPro" id="IPR046648">
    <property type="entry name" value="DUF6760"/>
</dbReference>
<dbReference type="Pfam" id="PF20546">
    <property type="entry name" value="DUF6760"/>
    <property type="match status" value="1"/>
</dbReference>
<proteinExistence type="predicted"/>
<feature type="domain" description="DUF6760" evidence="1">
    <location>
        <begin position="24"/>
        <end position="74"/>
    </location>
</feature>
<protein>
    <submittedName>
        <fullName evidence="2">DUF6760 family protein</fullName>
    </submittedName>
</protein>
<gene>
    <name evidence="2" type="ORF">V3851_18155</name>
</gene>